<dbReference type="GO" id="GO:0006099">
    <property type="term" value="P:tricarboxylic acid cycle"/>
    <property type="evidence" value="ECO:0007669"/>
    <property type="project" value="UniProtKB-UniRule"/>
</dbReference>
<dbReference type="PRINTS" id="PR00086">
    <property type="entry name" value="LLDHDRGNASE"/>
</dbReference>
<comment type="similarity">
    <text evidence="6">Belongs to the LDH/MDH superfamily. MDH type 3 family.</text>
</comment>
<comment type="function">
    <text evidence="6">Catalyzes the reversible oxidation of malate to oxaloacetate.</text>
</comment>
<proteinExistence type="inferred from homology"/>
<name>A0A1F4U892_UNCSA</name>
<feature type="binding site" evidence="6 8">
    <location>
        <position position="81"/>
    </location>
    <ligand>
        <name>substrate</name>
    </ligand>
</feature>
<feature type="binding site" evidence="6 9">
    <location>
        <begin position="117"/>
        <end position="119"/>
    </location>
    <ligand>
        <name>NAD(+)</name>
        <dbReference type="ChEBI" id="CHEBI:57540"/>
    </ligand>
</feature>
<dbReference type="EMBL" id="MEUJ01000001">
    <property type="protein sequence ID" value="OGC41164.1"/>
    <property type="molecule type" value="Genomic_DNA"/>
</dbReference>
<accession>A0A1F4U892</accession>
<organism evidence="12 13">
    <name type="scientific">candidate division WOR-1 bacterium RIFOXYC2_FULL_46_14</name>
    <dbReference type="NCBI Taxonomy" id="1802587"/>
    <lineage>
        <taxon>Bacteria</taxon>
        <taxon>Bacillati</taxon>
        <taxon>Saganbacteria</taxon>
    </lineage>
</organism>
<dbReference type="GO" id="GO:0030060">
    <property type="term" value="F:L-malate dehydrogenase (NAD+) activity"/>
    <property type="evidence" value="ECO:0007669"/>
    <property type="project" value="UniProtKB-UniRule"/>
</dbReference>
<feature type="active site" description="Proton acceptor" evidence="6 7">
    <location>
        <position position="174"/>
    </location>
</feature>
<evidence type="ECO:0000256" key="6">
    <source>
        <dbReference type="HAMAP-Rule" id="MF_00487"/>
    </source>
</evidence>
<dbReference type="Gene3D" id="3.90.110.10">
    <property type="entry name" value="Lactate dehydrogenase/glycoside hydrolase, family 4, C-terminal"/>
    <property type="match status" value="1"/>
</dbReference>
<feature type="domain" description="Lactate/malate dehydrogenase N-terminal" evidence="10">
    <location>
        <begin position="3"/>
        <end position="141"/>
    </location>
</feature>
<dbReference type="FunFam" id="3.40.50.720:FF:000018">
    <property type="entry name" value="Malate dehydrogenase"/>
    <property type="match status" value="1"/>
</dbReference>
<dbReference type="Pfam" id="PF02866">
    <property type="entry name" value="Ldh_1_C"/>
    <property type="match status" value="1"/>
</dbReference>
<feature type="binding site" evidence="6 9">
    <location>
        <position position="32"/>
    </location>
    <ligand>
        <name>NAD(+)</name>
        <dbReference type="ChEBI" id="CHEBI:57540"/>
    </ligand>
</feature>
<dbReference type="InterPro" id="IPR011275">
    <property type="entry name" value="Malate_DH_type3"/>
</dbReference>
<dbReference type="SUPFAM" id="SSF51735">
    <property type="entry name" value="NAD(P)-binding Rossmann-fold domains"/>
    <property type="match status" value="1"/>
</dbReference>
<evidence type="ECO:0000256" key="1">
    <source>
        <dbReference type="ARBA" id="ARBA00006054"/>
    </source>
</evidence>
<evidence type="ECO:0000256" key="2">
    <source>
        <dbReference type="ARBA" id="ARBA00022532"/>
    </source>
</evidence>
<feature type="binding site" evidence="6 8">
    <location>
        <position position="150"/>
    </location>
    <ligand>
        <name>substrate</name>
    </ligand>
</feature>
<dbReference type="AlphaFoldDB" id="A0A1F4U892"/>
<evidence type="ECO:0000256" key="9">
    <source>
        <dbReference type="PIRSR" id="PIRSR000102-3"/>
    </source>
</evidence>
<dbReference type="NCBIfam" id="NF004863">
    <property type="entry name" value="PRK06223.1"/>
    <property type="match status" value="1"/>
</dbReference>
<comment type="similarity">
    <text evidence="1">Belongs to the LDH/MDH superfamily. LDH family.</text>
</comment>
<sequence>MPKLSVIGAGNVGATCAQRLVEKDLGDVVLVDIIEGIPQGKALDIYQSASIEGFSSQITGTNDFSEIKDSDVVVVTAGLARKPGMTREDLLRKNAAIITAVCENIKKYAPNSIIIMVSNPLDVMTQLAMKVTGFDPKRVVGMAGMLDSARLSAFIAMEAGCKPSEVSAMILGSHGDSMVTIKSQITVKGKLWSNDKLDALIERAKNGGAEIVAHLKTGSAFYAPSSGAAFMVEQIIKDKKDLIPCTCYLTGQYGLSNVYIGVPCRLGEKGIAEIVEIDLNNDELATLQKSANIVRQNFALLL</sequence>
<dbReference type="HAMAP" id="MF_00487">
    <property type="entry name" value="Malate_dehydrog_3"/>
    <property type="match status" value="1"/>
</dbReference>
<comment type="caution">
    <text evidence="12">The sequence shown here is derived from an EMBL/GenBank/DDBJ whole genome shotgun (WGS) entry which is preliminary data.</text>
</comment>
<dbReference type="InterPro" id="IPR036291">
    <property type="entry name" value="NAD(P)-bd_dom_sf"/>
</dbReference>
<gene>
    <name evidence="6" type="primary">mdh</name>
    <name evidence="12" type="ORF">A2438_07490</name>
</gene>
<dbReference type="Pfam" id="PF00056">
    <property type="entry name" value="Ldh_1_N"/>
    <property type="match status" value="1"/>
</dbReference>
<dbReference type="Gene3D" id="3.40.50.720">
    <property type="entry name" value="NAD(P)-binding Rossmann-like Domain"/>
    <property type="match status" value="1"/>
</dbReference>
<feature type="binding site" evidence="6 9">
    <location>
        <position position="94"/>
    </location>
    <ligand>
        <name>NAD(+)</name>
        <dbReference type="ChEBI" id="CHEBI:57540"/>
    </ligand>
</feature>
<dbReference type="CDD" id="cd01339">
    <property type="entry name" value="LDH-like_MDH"/>
    <property type="match status" value="1"/>
</dbReference>
<dbReference type="GO" id="GO:0006089">
    <property type="term" value="P:lactate metabolic process"/>
    <property type="evidence" value="ECO:0007669"/>
    <property type="project" value="TreeGrafter"/>
</dbReference>
<evidence type="ECO:0000313" key="13">
    <source>
        <dbReference type="Proteomes" id="UP000179242"/>
    </source>
</evidence>
<dbReference type="InterPro" id="IPR001236">
    <property type="entry name" value="Lactate/malate_DH_N"/>
</dbReference>
<dbReference type="GO" id="GO:0004459">
    <property type="term" value="F:L-lactate dehydrogenase (NAD+) activity"/>
    <property type="evidence" value="ECO:0007669"/>
    <property type="project" value="UniProtKB-EC"/>
</dbReference>
<dbReference type="PANTHER" id="PTHR43128:SF16">
    <property type="entry name" value="L-LACTATE DEHYDROGENASE"/>
    <property type="match status" value="1"/>
</dbReference>
<comment type="catalytic activity">
    <reaction evidence="5">
        <text>(S)-lactate + NAD(+) = pyruvate + NADH + H(+)</text>
        <dbReference type="Rhea" id="RHEA:23444"/>
        <dbReference type="ChEBI" id="CHEBI:15361"/>
        <dbReference type="ChEBI" id="CHEBI:15378"/>
        <dbReference type="ChEBI" id="CHEBI:16651"/>
        <dbReference type="ChEBI" id="CHEBI:57540"/>
        <dbReference type="ChEBI" id="CHEBI:57945"/>
        <dbReference type="EC" id="1.1.1.27"/>
    </reaction>
</comment>
<keyword evidence="3 6" id="KW-0560">Oxidoreductase</keyword>
<dbReference type="SUPFAM" id="SSF56327">
    <property type="entry name" value="LDH C-terminal domain-like"/>
    <property type="match status" value="1"/>
</dbReference>
<evidence type="ECO:0000259" key="10">
    <source>
        <dbReference type="Pfam" id="PF00056"/>
    </source>
</evidence>
<dbReference type="Proteomes" id="UP000179242">
    <property type="component" value="Unassembled WGS sequence"/>
</dbReference>
<evidence type="ECO:0000256" key="3">
    <source>
        <dbReference type="ARBA" id="ARBA00023002"/>
    </source>
</evidence>
<feature type="domain" description="Lactate/malate dehydrogenase C-terminal" evidence="11">
    <location>
        <begin position="146"/>
        <end position="297"/>
    </location>
</feature>
<feature type="binding site" evidence="6 8">
    <location>
        <position position="119"/>
    </location>
    <ligand>
        <name>substrate</name>
    </ligand>
</feature>
<comment type="catalytic activity">
    <reaction evidence="6">
        <text>(S)-malate + NAD(+) = oxaloacetate + NADH + H(+)</text>
        <dbReference type="Rhea" id="RHEA:21432"/>
        <dbReference type="ChEBI" id="CHEBI:15378"/>
        <dbReference type="ChEBI" id="CHEBI:15589"/>
        <dbReference type="ChEBI" id="CHEBI:16452"/>
        <dbReference type="ChEBI" id="CHEBI:57540"/>
        <dbReference type="ChEBI" id="CHEBI:57945"/>
        <dbReference type="EC" id="1.1.1.37"/>
    </reaction>
</comment>
<dbReference type="InterPro" id="IPR022383">
    <property type="entry name" value="Lactate/malate_DH_C"/>
</dbReference>
<evidence type="ECO:0000313" key="12">
    <source>
        <dbReference type="EMBL" id="OGC41164.1"/>
    </source>
</evidence>
<reference evidence="12 13" key="1">
    <citation type="journal article" date="2016" name="Nat. Commun.">
        <title>Thousands of microbial genomes shed light on interconnected biogeochemical processes in an aquifer system.</title>
        <authorList>
            <person name="Anantharaman K."/>
            <person name="Brown C.T."/>
            <person name="Hug L.A."/>
            <person name="Sharon I."/>
            <person name="Castelle C.J."/>
            <person name="Probst A.J."/>
            <person name="Thomas B.C."/>
            <person name="Singh A."/>
            <person name="Wilkins M.J."/>
            <person name="Karaoz U."/>
            <person name="Brodie E.L."/>
            <person name="Williams K.H."/>
            <person name="Hubbard S.S."/>
            <person name="Banfield J.F."/>
        </authorList>
    </citation>
    <scope>NUCLEOTIDE SEQUENCE [LARGE SCALE GENOMIC DNA]</scope>
</reference>
<dbReference type="PIRSF" id="PIRSF000102">
    <property type="entry name" value="Lac_mal_DH"/>
    <property type="match status" value="1"/>
</dbReference>
<evidence type="ECO:0000256" key="4">
    <source>
        <dbReference type="ARBA" id="ARBA00023027"/>
    </source>
</evidence>
<dbReference type="NCBIfam" id="TIGR01763">
    <property type="entry name" value="MalateDH_bact"/>
    <property type="match status" value="1"/>
</dbReference>
<feature type="binding site" evidence="6 8">
    <location>
        <position position="87"/>
    </location>
    <ligand>
        <name>substrate</name>
    </ligand>
</feature>
<protein>
    <recommendedName>
        <fullName evidence="6">Malate dehydrogenase</fullName>
        <ecNumber evidence="6">1.1.1.37</ecNumber>
    </recommendedName>
</protein>
<keyword evidence="2 6" id="KW-0816">Tricarboxylic acid cycle</keyword>
<keyword evidence="4 6" id="KW-0520">NAD</keyword>
<evidence type="ECO:0000256" key="7">
    <source>
        <dbReference type="PIRSR" id="PIRSR000102-1"/>
    </source>
</evidence>
<evidence type="ECO:0000259" key="11">
    <source>
        <dbReference type="Pfam" id="PF02866"/>
    </source>
</evidence>
<evidence type="ECO:0000256" key="8">
    <source>
        <dbReference type="PIRSR" id="PIRSR000102-2"/>
    </source>
</evidence>
<dbReference type="PANTHER" id="PTHR43128">
    <property type="entry name" value="L-2-HYDROXYCARBOXYLATE DEHYDROGENASE (NAD(P)(+))"/>
    <property type="match status" value="1"/>
</dbReference>
<dbReference type="EC" id="1.1.1.37" evidence="6"/>
<dbReference type="InterPro" id="IPR015955">
    <property type="entry name" value="Lactate_DH/Glyco_Ohase_4_C"/>
</dbReference>
<evidence type="ECO:0000256" key="5">
    <source>
        <dbReference type="ARBA" id="ARBA00049258"/>
    </source>
</evidence>
<feature type="binding site" evidence="6 9">
    <location>
        <begin position="8"/>
        <end position="13"/>
    </location>
    <ligand>
        <name>NAD(+)</name>
        <dbReference type="ChEBI" id="CHEBI:57540"/>
    </ligand>
</feature>
<dbReference type="InterPro" id="IPR001557">
    <property type="entry name" value="L-lactate/malate_DH"/>
</dbReference>